<name>A0A9N9EMZ6_9GLOM</name>
<feature type="non-terminal residue" evidence="2">
    <location>
        <position position="1"/>
    </location>
</feature>
<dbReference type="AlphaFoldDB" id="A0A9N9EMZ6"/>
<dbReference type="Proteomes" id="UP000789396">
    <property type="component" value="Unassembled WGS sequence"/>
</dbReference>
<evidence type="ECO:0000313" key="3">
    <source>
        <dbReference type="Proteomes" id="UP000789396"/>
    </source>
</evidence>
<reference evidence="2" key="1">
    <citation type="submission" date="2021-06" db="EMBL/GenBank/DDBJ databases">
        <authorList>
            <person name="Kallberg Y."/>
            <person name="Tangrot J."/>
            <person name="Rosling A."/>
        </authorList>
    </citation>
    <scope>NUCLEOTIDE SEQUENCE</scope>
    <source>
        <strain evidence="2">IN212</strain>
    </source>
</reference>
<feature type="region of interest" description="Disordered" evidence="1">
    <location>
        <begin position="14"/>
        <end position="76"/>
    </location>
</feature>
<protein>
    <submittedName>
        <fullName evidence="2">8888_t:CDS:1</fullName>
    </submittedName>
</protein>
<comment type="caution">
    <text evidence="2">The sequence shown here is derived from an EMBL/GenBank/DDBJ whole genome shotgun (WGS) entry which is preliminary data.</text>
</comment>
<feature type="non-terminal residue" evidence="2">
    <location>
        <position position="300"/>
    </location>
</feature>
<dbReference type="EMBL" id="CAJVPZ010018319">
    <property type="protein sequence ID" value="CAG8686083.1"/>
    <property type="molecule type" value="Genomic_DNA"/>
</dbReference>
<proteinExistence type="predicted"/>
<organism evidence="2 3">
    <name type="scientific">Racocetra fulgida</name>
    <dbReference type="NCBI Taxonomy" id="60492"/>
    <lineage>
        <taxon>Eukaryota</taxon>
        <taxon>Fungi</taxon>
        <taxon>Fungi incertae sedis</taxon>
        <taxon>Mucoromycota</taxon>
        <taxon>Glomeromycotina</taxon>
        <taxon>Glomeromycetes</taxon>
        <taxon>Diversisporales</taxon>
        <taxon>Gigasporaceae</taxon>
        <taxon>Racocetra</taxon>
    </lineage>
</organism>
<dbReference type="OrthoDB" id="66546at2759"/>
<evidence type="ECO:0000256" key="1">
    <source>
        <dbReference type="SAM" id="MobiDB-lite"/>
    </source>
</evidence>
<gene>
    <name evidence="2" type="ORF">RFULGI_LOCUS9819</name>
</gene>
<keyword evidence="3" id="KW-1185">Reference proteome</keyword>
<evidence type="ECO:0000313" key="2">
    <source>
        <dbReference type="EMBL" id="CAG8686083.1"/>
    </source>
</evidence>
<accession>A0A9N9EMZ6</accession>
<sequence length="300" mass="35116">EFVLDIESLRLFGGKLNNNDEAHSDNEVEIDEAHSDDNKVEIDKAHSDNEVDHNHSENKNDAHSDNEVEVDHNHSDNKIDHKLSVVENTSANGIDYKLPEMESLSDFNGIIDAFPKTISTLFPLWQSSTEKKEDVKMELEEINDMLIFQPFNERLKERFEGYIQPRYEQIGRQLYDALVEKCRLWKHLHDVPGKRPDITTVRVFEKIVIEYRVSMIDILLSETEKFYKKLEKVFDVDEMRDENTSDSDSDTFLTDEEDDIEPIIPEQVDYETFLEGLSRIDKEFNRNKEFISNSVQIIAR</sequence>
<feature type="compositionally biased region" description="Basic and acidic residues" evidence="1">
    <location>
        <begin position="18"/>
        <end position="76"/>
    </location>
</feature>